<dbReference type="AlphaFoldDB" id="W8S3N6"/>
<reference evidence="2 3" key="1">
    <citation type="submission" date="2013-03" db="EMBL/GenBank/DDBJ databases">
        <authorList>
            <person name="Fiebig A."/>
            <person name="Goeker M."/>
            <person name="Klenk H.-P.P."/>
        </authorList>
    </citation>
    <scope>NUCLEOTIDE SEQUENCE [LARGE SCALE GENOMIC DNA]</scope>
    <source>
        <strain evidence="3">DSM 19469</strain>
    </source>
</reference>
<evidence type="ECO:0000313" key="3">
    <source>
        <dbReference type="Proteomes" id="UP000019593"/>
    </source>
</evidence>
<proteinExistence type="predicted"/>
<protein>
    <recommendedName>
        <fullName evidence="4">Translocase</fullName>
    </recommendedName>
</protein>
<dbReference type="HOGENOM" id="CLU_052957_0_0_5"/>
<keyword evidence="3" id="KW-1185">Reference proteome</keyword>
<evidence type="ECO:0008006" key="4">
    <source>
        <dbReference type="Google" id="ProtNLM"/>
    </source>
</evidence>
<dbReference type="EMBL" id="CP004372">
    <property type="protein sequence ID" value="AHM03371.1"/>
    <property type="molecule type" value="Genomic_DNA"/>
</dbReference>
<name>W8S3N6_9RHOB</name>
<feature type="signal peptide" evidence="1">
    <location>
        <begin position="1"/>
        <end position="24"/>
    </location>
</feature>
<dbReference type="Proteomes" id="UP000019593">
    <property type="component" value="Chromosome"/>
</dbReference>
<dbReference type="eggNOG" id="ENOG502ZH0U">
    <property type="taxonomic scope" value="Bacteria"/>
</dbReference>
<gene>
    <name evidence="2" type="ORF">roselon_00971</name>
</gene>
<organism evidence="2 3">
    <name type="scientific">Roseicyclus elongatus DSM 19469</name>
    <dbReference type="NCBI Taxonomy" id="1294273"/>
    <lineage>
        <taxon>Bacteria</taxon>
        <taxon>Pseudomonadati</taxon>
        <taxon>Pseudomonadota</taxon>
        <taxon>Alphaproteobacteria</taxon>
        <taxon>Rhodobacterales</taxon>
        <taxon>Roseobacteraceae</taxon>
        <taxon>Roseicyclus</taxon>
    </lineage>
</organism>
<evidence type="ECO:0000313" key="2">
    <source>
        <dbReference type="EMBL" id="AHM03371.1"/>
    </source>
</evidence>
<feature type="chain" id="PRO_5004912916" description="Translocase" evidence="1">
    <location>
        <begin position="25"/>
        <end position="367"/>
    </location>
</feature>
<dbReference type="KEGG" id="red:roselon_00971"/>
<keyword evidence="1" id="KW-0732">Signal</keyword>
<sequence>MLSRTMILRASAVTVGLAGGAVYAASQGFLPLPGGNTTAPAAPAQAEVDLLPPTPAPTVPAAVTAAVVATPPAGLQVPQTAVEAALTLPATDDIAPDLAEAQSPLQNTADDLDPTPQPVMPPIPGPGPEISQAPALSPLGLPCGLSVTGTAQPAAMVALDIMDPCQPNAPVRIAHSGMTIGATTDAMGLLTIDIPAFETPAFFTVRMDDGTEESLLVALPDLREFDRIGVSWTDQAELDLHAMEFGARFGDDGHVWAENPRATDAVSQGAGGFLTQLGDPDMTDRMLAQVYTLPRATLSQGNSVRITLDAEITEANCTRPAEALTLRSEAAGPVEITPLTFTHPDCDAVGDFLVLQNLLGDLRLASN</sequence>
<dbReference type="STRING" id="1294273.roselon_00971"/>
<accession>W8S3N6</accession>
<evidence type="ECO:0000256" key="1">
    <source>
        <dbReference type="SAM" id="SignalP"/>
    </source>
</evidence>